<evidence type="ECO:0000313" key="2">
    <source>
        <dbReference type="EMBL" id="QRV22911.1"/>
    </source>
</evidence>
<dbReference type="Proteomes" id="UP000644167">
    <property type="component" value="Chromosome"/>
</dbReference>
<feature type="transmembrane region" description="Helical" evidence="1">
    <location>
        <begin position="30"/>
        <end position="51"/>
    </location>
</feature>
<keyword evidence="1" id="KW-0812">Transmembrane</keyword>
<name>A0ABX7ILN4_9GAMM</name>
<gene>
    <name evidence="2" type="ORF">JSY38_12620</name>
</gene>
<evidence type="ECO:0000256" key="1">
    <source>
        <dbReference type="SAM" id="Phobius"/>
    </source>
</evidence>
<dbReference type="RefSeq" id="WP_205113488.1">
    <property type="nucleotide sequence ID" value="NZ_CP070273.1"/>
</dbReference>
<reference evidence="2 3" key="1">
    <citation type="submission" date="2021-02" db="EMBL/GenBank/DDBJ databases">
        <title>The genome of Marinomonas foliarum JZW.</title>
        <authorList>
            <person name="Sun M."/>
        </authorList>
    </citation>
    <scope>NUCLEOTIDE SEQUENCE [LARGE SCALE GENOMIC DNA]</scope>
    <source>
        <strain evidence="2 3">JZW</strain>
    </source>
</reference>
<dbReference type="EMBL" id="CP070273">
    <property type="protein sequence ID" value="QRV22911.1"/>
    <property type="molecule type" value="Genomic_DNA"/>
</dbReference>
<evidence type="ECO:0008006" key="4">
    <source>
        <dbReference type="Google" id="ProtNLM"/>
    </source>
</evidence>
<sequence>MKFLLIDYSSLFLLNEWLNISKGTPMKTKISYLICASVAFFFGMAVASLIIDQLRVMEIIKKLGNSSIFWESLSAIGTLLAVVTSLYLASSGARRERDNRIEEYWKIKTESASTTYHHLNRLGNIVSLLNTKEFLQTEFEREKYEELYMGWSTLFINEGMAGTTTAISNWEGEKIHEKVEIITQIFTLHFHEKKILGLERRREHWSSLNSLMIICQNIAFQYMHECYRKAEKHESAYDTVIDKRIFFREADKQIADSKRQALIALANFKSTQP</sequence>
<proteinExistence type="predicted"/>
<accession>A0ABX7ILN4</accession>
<protein>
    <recommendedName>
        <fullName evidence="4">Phage abortive infection protein</fullName>
    </recommendedName>
</protein>
<keyword evidence="3" id="KW-1185">Reference proteome</keyword>
<organism evidence="2 3">
    <name type="scientific">Marinomonas foliarum</name>
    <dbReference type="NCBI Taxonomy" id="491950"/>
    <lineage>
        <taxon>Bacteria</taxon>
        <taxon>Pseudomonadati</taxon>
        <taxon>Pseudomonadota</taxon>
        <taxon>Gammaproteobacteria</taxon>
        <taxon>Oceanospirillales</taxon>
        <taxon>Oceanospirillaceae</taxon>
        <taxon>Marinomonas</taxon>
    </lineage>
</organism>
<feature type="transmembrane region" description="Helical" evidence="1">
    <location>
        <begin position="67"/>
        <end position="89"/>
    </location>
</feature>
<evidence type="ECO:0000313" key="3">
    <source>
        <dbReference type="Proteomes" id="UP000644167"/>
    </source>
</evidence>
<keyword evidence="1" id="KW-1133">Transmembrane helix</keyword>
<keyword evidence="1" id="KW-0472">Membrane</keyword>